<dbReference type="GeneID" id="4388953"/>
<evidence type="ECO:0000313" key="8">
    <source>
        <dbReference type="EMBL" id="EAQ91414.1"/>
    </source>
</evidence>
<dbReference type="GO" id="GO:0005634">
    <property type="term" value="C:nucleus"/>
    <property type="evidence" value="ECO:0007669"/>
    <property type="project" value="UniProtKB-SubCell"/>
</dbReference>
<dbReference type="GO" id="GO:0003677">
    <property type="term" value="F:DNA binding"/>
    <property type="evidence" value="ECO:0007669"/>
    <property type="project" value="InterPro"/>
</dbReference>
<dbReference type="InterPro" id="IPR050815">
    <property type="entry name" value="TF_fung"/>
</dbReference>
<dbReference type="STRING" id="306901.Q2H8V5"/>
<keyword evidence="9" id="KW-1185">Reference proteome</keyword>
<dbReference type="InParanoid" id="Q2H8V5"/>
<gene>
    <name evidence="8" type="ORF">CHGG_03349</name>
</gene>
<feature type="region of interest" description="Disordered" evidence="6">
    <location>
        <begin position="694"/>
        <end position="721"/>
    </location>
</feature>
<evidence type="ECO:0000256" key="4">
    <source>
        <dbReference type="ARBA" id="ARBA00023163"/>
    </source>
</evidence>
<dbReference type="GO" id="GO:0000981">
    <property type="term" value="F:DNA-binding transcription factor activity, RNA polymerase II-specific"/>
    <property type="evidence" value="ECO:0007669"/>
    <property type="project" value="InterPro"/>
</dbReference>
<feature type="compositionally biased region" description="Basic and acidic residues" evidence="6">
    <location>
        <begin position="82"/>
        <end position="94"/>
    </location>
</feature>
<feature type="region of interest" description="Disordered" evidence="6">
    <location>
        <begin position="1"/>
        <end position="117"/>
    </location>
</feature>
<feature type="compositionally biased region" description="Polar residues" evidence="6">
    <location>
        <begin position="95"/>
        <end position="108"/>
    </location>
</feature>
<dbReference type="OMA" id="CATAINQ"/>
<evidence type="ECO:0000259" key="7">
    <source>
        <dbReference type="SMART" id="SM00906"/>
    </source>
</evidence>
<dbReference type="GO" id="GO:0006351">
    <property type="term" value="P:DNA-templated transcription"/>
    <property type="evidence" value="ECO:0007669"/>
    <property type="project" value="InterPro"/>
</dbReference>
<evidence type="ECO:0000313" key="9">
    <source>
        <dbReference type="Proteomes" id="UP000001056"/>
    </source>
</evidence>
<evidence type="ECO:0000256" key="3">
    <source>
        <dbReference type="ARBA" id="ARBA00023015"/>
    </source>
</evidence>
<dbReference type="Proteomes" id="UP000001056">
    <property type="component" value="Unassembled WGS sequence"/>
</dbReference>
<dbReference type="eggNOG" id="KOG1591">
    <property type="taxonomic scope" value="Eukaryota"/>
</dbReference>
<evidence type="ECO:0000256" key="5">
    <source>
        <dbReference type="ARBA" id="ARBA00023242"/>
    </source>
</evidence>
<dbReference type="OrthoDB" id="4456959at2759"/>
<feature type="compositionally biased region" description="Gly residues" evidence="6">
    <location>
        <begin position="776"/>
        <end position="789"/>
    </location>
</feature>
<feature type="region of interest" description="Disordered" evidence="6">
    <location>
        <begin position="762"/>
        <end position="828"/>
    </location>
</feature>
<accession>Q2H8V5</accession>
<dbReference type="PANTHER" id="PTHR47338:SF10">
    <property type="entry name" value="TRANSCRIPTION FACTOR DOMAIN-CONTAINING PROTEIN-RELATED"/>
    <property type="match status" value="1"/>
</dbReference>
<keyword evidence="4" id="KW-0804">Transcription</keyword>
<dbReference type="InterPro" id="IPR007219">
    <property type="entry name" value="XnlR_reg_dom"/>
</dbReference>
<feature type="compositionally biased region" description="Low complexity" evidence="6">
    <location>
        <begin position="1"/>
        <end position="24"/>
    </location>
</feature>
<dbReference type="SMART" id="SM00906">
    <property type="entry name" value="Fungal_trans"/>
    <property type="match status" value="1"/>
</dbReference>
<evidence type="ECO:0000256" key="6">
    <source>
        <dbReference type="SAM" id="MobiDB-lite"/>
    </source>
</evidence>
<dbReference type="PANTHER" id="PTHR47338">
    <property type="entry name" value="ZN(II)2CYS6 TRANSCRIPTION FACTOR (EUROFUNG)-RELATED"/>
    <property type="match status" value="1"/>
</dbReference>
<dbReference type="EMBL" id="CH408030">
    <property type="protein sequence ID" value="EAQ91414.1"/>
    <property type="molecule type" value="Genomic_DNA"/>
</dbReference>
<comment type="subcellular location">
    <subcellularLocation>
        <location evidence="1">Nucleus</location>
    </subcellularLocation>
</comment>
<protein>
    <recommendedName>
        <fullName evidence="7">Xylanolytic transcriptional activator regulatory domain-containing protein</fullName>
    </recommendedName>
</protein>
<organism evidence="8 9">
    <name type="scientific">Chaetomium globosum (strain ATCC 6205 / CBS 148.51 / DSM 1962 / NBRC 6347 / NRRL 1970)</name>
    <name type="common">Soil fungus</name>
    <dbReference type="NCBI Taxonomy" id="306901"/>
    <lineage>
        <taxon>Eukaryota</taxon>
        <taxon>Fungi</taxon>
        <taxon>Dikarya</taxon>
        <taxon>Ascomycota</taxon>
        <taxon>Pezizomycotina</taxon>
        <taxon>Sordariomycetes</taxon>
        <taxon>Sordariomycetidae</taxon>
        <taxon>Sordariales</taxon>
        <taxon>Chaetomiaceae</taxon>
        <taxon>Chaetomium</taxon>
    </lineage>
</organism>
<dbReference type="HOGENOM" id="CLU_011017_1_0_1"/>
<evidence type="ECO:0000256" key="1">
    <source>
        <dbReference type="ARBA" id="ARBA00004123"/>
    </source>
</evidence>
<keyword evidence="2" id="KW-0479">Metal-binding</keyword>
<dbReference type="VEuPathDB" id="FungiDB:CHGG_03349"/>
<name>Q2H8V5_CHAGB</name>
<keyword evidence="3" id="KW-0805">Transcription regulation</keyword>
<keyword evidence="5" id="KW-0539">Nucleus</keyword>
<feature type="domain" description="Xylanolytic transcriptional activator regulatory" evidence="7">
    <location>
        <begin position="236"/>
        <end position="319"/>
    </location>
</feature>
<proteinExistence type="predicted"/>
<reference evidence="9" key="1">
    <citation type="journal article" date="2015" name="Genome Announc.">
        <title>Draft genome sequence of the cellulolytic fungus Chaetomium globosum.</title>
        <authorList>
            <person name="Cuomo C.A."/>
            <person name="Untereiner W.A."/>
            <person name="Ma L.-J."/>
            <person name="Grabherr M."/>
            <person name="Birren B.W."/>
        </authorList>
    </citation>
    <scope>NUCLEOTIDE SEQUENCE [LARGE SCALE GENOMIC DNA]</scope>
    <source>
        <strain evidence="9">ATCC 6205 / CBS 148.51 / DSM 1962 / NBRC 6347 / NRRL 1970</strain>
    </source>
</reference>
<feature type="compositionally biased region" description="Gly residues" evidence="6">
    <location>
        <begin position="798"/>
        <end position="828"/>
    </location>
</feature>
<evidence type="ECO:0000256" key="2">
    <source>
        <dbReference type="ARBA" id="ARBA00022723"/>
    </source>
</evidence>
<feature type="compositionally biased region" description="Low complexity" evidence="6">
    <location>
        <begin position="696"/>
        <end position="714"/>
    </location>
</feature>
<sequence length="828" mass="88875">MSPSSPEDGPSEPSGAPSASTTTSHEPLACATAINQSAPAQVEGLLRTVGRQRVSQPARSDGPWTEGSSPIAPGGEPSQPERPPRDSPRGRETSWKPSSPAGNPSDGDNASPGELLSLGQFESLPPFEMIEELHTIFFATQQHFLPIIHPSNYLRAFHSPPHMRPPLSLQYAIWTTASNGHPKYGCYHDALYRRARQYLESDELKGHGEHFITIAHAQAWALVATDEARCLMFTKASMSCAKSVRLAGMMGLHRLDDTHPDDVLPMAPMIAPARNWAELEERRRLFWGGFCIDSYASISAGWPTLIDITTHLPASDDAFHTGIEEKSFTLRDAFRGSSYSIFAGNVIICHVFTRLLKHAHRPLPDDCPQDPEFGRFWKRHRELDNMLSDGFLFLPEPFRLPRNVHNPTAVQANLNLHAAVICLHIAAREKADQFKLAGIRQASRTRALTAAQEIIDILRASKDVTMGYRGPLMALSLYFAASVYIAQAKDNLEDCNTANLEYIVECMNSTARHHAITQAYLRQLLLDIERNGIPVSVDHIRNNHADRNCNPGVPLIAQMRHTQVQSPLPGRLPLDAPVGTILKPDTASFNPCAPPNFTQSYYASDDLEGPASKRMRTSAGPAQVSASACSRSGRRRCRPSRDSAPDLFEYTGGGWSYTTKYMTNPAPTPLPPPHSRTSPPEAMAAAATFGFDIDDTATTTSPTATTTTTTTATANHSQHDVPDLGDLGDLNDLGIFDLDQPWSVTESLYALLDMSAVGDDLADPSAAGPSQAGSSSSGGGGGGGGGGGMNPWLNNAGAGAGGGSSSGGGGGGAWDTGGEWGAGGRGLV</sequence>
<dbReference type="RefSeq" id="XP_001229865.1">
    <property type="nucleotide sequence ID" value="XM_001229864.1"/>
</dbReference>
<dbReference type="Pfam" id="PF04082">
    <property type="entry name" value="Fungal_trans"/>
    <property type="match status" value="1"/>
</dbReference>
<dbReference type="GO" id="GO:0008270">
    <property type="term" value="F:zinc ion binding"/>
    <property type="evidence" value="ECO:0007669"/>
    <property type="project" value="InterPro"/>
</dbReference>
<dbReference type="AlphaFoldDB" id="Q2H8V5"/>
<dbReference type="CDD" id="cd12148">
    <property type="entry name" value="fungal_TF_MHR"/>
    <property type="match status" value="1"/>
</dbReference>
<feature type="region of interest" description="Disordered" evidence="6">
    <location>
        <begin position="608"/>
        <end position="645"/>
    </location>
</feature>